<accession>A0A8J6B796</accession>
<protein>
    <submittedName>
        <fullName evidence="1">Uncharacterized protein</fullName>
    </submittedName>
</protein>
<dbReference type="PANTHER" id="PTHR33539:SF1">
    <property type="entry name" value="UPF0764 PROTEIN C16ORF89"/>
    <property type="match status" value="1"/>
</dbReference>
<gene>
    <name evidence="1" type="ORF">GDO78_018419</name>
</gene>
<dbReference type="Proteomes" id="UP000770717">
    <property type="component" value="Unassembled WGS sequence"/>
</dbReference>
<dbReference type="Pfam" id="PF15882">
    <property type="entry name" value="DUF4735"/>
    <property type="match status" value="1"/>
</dbReference>
<organism evidence="1 2">
    <name type="scientific">Eleutherodactylus coqui</name>
    <name type="common">Puerto Rican coqui</name>
    <dbReference type="NCBI Taxonomy" id="57060"/>
    <lineage>
        <taxon>Eukaryota</taxon>
        <taxon>Metazoa</taxon>
        <taxon>Chordata</taxon>
        <taxon>Craniata</taxon>
        <taxon>Vertebrata</taxon>
        <taxon>Euteleostomi</taxon>
        <taxon>Amphibia</taxon>
        <taxon>Batrachia</taxon>
        <taxon>Anura</taxon>
        <taxon>Neobatrachia</taxon>
        <taxon>Hyloidea</taxon>
        <taxon>Eleutherodactylidae</taxon>
        <taxon>Eleutherodactylinae</taxon>
        <taxon>Eleutherodactylus</taxon>
        <taxon>Eleutherodactylus</taxon>
    </lineage>
</organism>
<reference evidence="1" key="1">
    <citation type="thesis" date="2020" institute="ProQuest LLC" country="789 East Eisenhower Parkway, Ann Arbor, MI, USA">
        <title>Comparative Genomics and Chromosome Evolution.</title>
        <authorList>
            <person name="Mudd A.B."/>
        </authorList>
    </citation>
    <scope>NUCLEOTIDE SEQUENCE</scope>
    <source>
        <strain evidence="1">HN-11 Male</strain>
        <tissue evidence="1">Kidney and liver</tissue>
    </source>
</reference>
<evidence type="ECO:0000313" key="2">
    <source>
        <dbReference type="Proteomes" id="UP000770717"/>
    </source>
</evidence>
<dbReference type="PANTHER" id="PTHR33539">
    <property type="entry name" value="UPF0764 PROTEIN C16ORF89"/>
    <property type="match status" value="1"/>
</dbReference>
<dbReference type="AlphaFoldDB" id="A0A8J6B796"/>
<keyword evidence="2" id="KW-1185">Reference proteome</keyword>
<sequence length="155" mass="17555">MPGKKNSTIFFNFSDFHDLLKGQFWTPPTSWNQTNPGLAYRGSLANDSLCLTGESSNECIISLLGSIKKNKEPCVVTAPCRKIMNQKGCIRYALNHQLLYFIIGKMKHCSNDMFGKDFGNYTNAYCADMMKTNVQIEQSGYPESHQDLFMENSKN</sequence>
<dbReference type="GO" id="GO:0005829">
    <property type="term" value="C:cytosol"/>
    <property type="evidence" value="ECO:0007669"/>
    <property type="project" value="TreeGrafter"/>
</dbReference>
<proteinExistence type="predicted"/>
<dbReference type="InterPro" id="IPR031751">
    <property type="entry name" value="DUF4735"/>
</dbReference>
<evidence type="ECO:0000313" key="1">
    <source>
        <dbReference type="EMBL" id="KAG9465377.1"/>
    </source>
</evidence>
<comment type="caution">
    <text evidence="1">The sequence shown here is derived from an EMBL/GenBank/DDBJ whole genome shotgun (WGS) entry which is preliminary data.</text>
</comment>
<dbReference type="GO" id="GO:0016020">
    <property type="term" value="C:membrane"/>
    <property type="evidence" value="ECO:0007669"/>
    <property type="project" value="TreeGrafter"/>
</dbReference>
<name>A0A8J6B796_ELECQ</name>
<dbReference type="EMBL" id="WNTK01003107">
    <property type="protein sequence ID" value="KAG9465377.1"/>
    <property type="molecule type" value="Genomic_DNA"/>
</dbReference>
<dbReference type="OrthoDB" id="5949187at2759"/>